<accession>A0A291RYZ4</accession>
<geneLocation type="plasmid" evidence="3">
    <name>p_nc_yfy_nt001</name>
</geneLocation>
<keyword evidence="1" id="KW-0472">Membrane</keyword>
<evidence type="ECO:0000256" key="1">
    <source>
        <dbReference type="SAM" id="Phobius"/>
    </source>
</evidence>
<gene>
    <name evidence="2" type="ORF">CRH09_39655</name>
</gene>
<dbReference type="EMBL" id="CP023779">
    <property type="protein sequence ID" value="ATL72492.1"/>
    <property type="molecule type" value="Genomic_DNA"/>
</dbReference>
<feature type="transmembrane region" description="Helical" evidence="1">
    <location>
        <begin position="46"/>
        <end position="75"/>
    </location>
</feature>
<dbReference type="GeneID" id="88363365"/>
<evidence type="ECO:0000313" key="2">
    <source>
        <dbReference type="EMBL" id="ATL72492.1"/>
    </source>
</evidence>
<keyword evidence="1" id="KW-0812">Transmembrane</keyword>
<dbReference type="AlphaFoldDB" id="A0A291RYZ4"/>
<proteinExistence type="predicted"/>
<organism evidence="2 3">
    <name type="scientific">Nocardia terpenica</name>
    <dbReference type="NCBI Taxonomy" id="455432"/>
    <lineage>
        <taxon>Bacteria</taxon>
        <taxon>Bacillati</taxon>
        <taxon>Actinomycetota</taxon>
        <taxon>Actinomycetes</taxon>
        <taxon>Mycobacteriales</taxon>
        <taxon>Nocardiaceae</taxon>
        <taxon>Nocardia</taxon>
    </lineage>
</organism>
<dbReference type="RefSeq" id="WP_098699287.1">
    <property type="nucleotide sequence ID" value="NZ_CP023779.1"/>
</dbReference>
<reference evidence="2 3" key="1">
    <citation type="submission" date="2017-10" db="EMBL/GenBank/DDBJ databases">
        <title>Comparative genomics between pathogenic Norcardia.</title>
        <authorList>
            <person name="Zeng L."/>
        </authorList>
    </citation>
    <scope>NUCLEOTIDE SEQUENCE [LARGE SCALE GENOMIC DNA]</scope>
    <source>
        <strain evidence="2 3">NC_YFY_NT001</strain>
        <plasmid evidence="3">Plasmid p_nc_yfy_nt001</plasmid>
    </source>
</reference>
<dbReference type="Proteomes" id="UP000221961">
    <property type="component" value="Plasmid p_NC_YFY_NT001"/>
</dbReference>
<dbReference type="KEGG" id="ntp:CRH09_39655"/>
<protein>
    <submittedName>
        <fullName evidence="2">Uncharacterized protein</fullName>
    </submittedName>
</protein>
<evidence type="ECO:0000313" key="3">
    <source>
        <dbReference type="Proteomes" id="UP000221961"/>
    </source>
</evidence>
<keyword evidence="1" id="KW-1133">Transmembrane helix</keyword>
<keyword evidence="2" id="KW-0614">Plasmid</keyword>
<name>A0A291RYZ4_9NOCA</name>
<sequence length="110" mass="11977">MLMVVGVLALGASLLGAAVLLALILWKWGAGLARVLGLFLILSNLYRLMLAVFVPWVLGSAALWLAVGVLLWLFGHWVHIVRYRRARSPLAQRVFALPGLRALVPSAARP</sequence>